<comment type="similarity">
    <text evidence="2">Belongs to the polysaccharide synthase family.</text>
</comment>
<proteinExistence type="inferred from homology"/>
<evidence type="ECO:0000256" key="5">
    <source>
        <dbReference type="ARBA" id="ARBA00022989"/>
    </source>
</evidence>
<evidence type="ECO:0000256" key="7">
    <source>
        <dbReference type="SAM" id="Phobius"/>
    </source>
</evidence>
<dbReference type="PANTHER" id="PTHR30250:SF10">
    <property type="entry name" value="LIPOPOLYSACCHARIDE BIOSYNTHESIS PROTEIN WZXC"/>
    <property type="match status" value="1"/>
</dbReference>
<feature type="transmembrane region" description="Helical" evidence="7">
    <location>
        <begin position="437"/>
        <end position="460"/>
    </location>
</feature>
<protein>
    <recommendedName>
        <fullName evidence="10">Polysaccharide biosynthesis protein</fullName>
    </recommendedName>
</protein>
<dbReference type="Pfam" id="PF13440">
    <property type="entry name" value="Polysacc_synt_3"/>
    <property type="match status" value="1"/>
</dbReference>
<reference evidence="8 9" key="1">
    <citation type="submission" date="2017-01" db="EMBL/GenBank/DDBJ databases">
        <title>Novel large sulfur bacteria in the metagenomes of groundwater-fed chemosynthetic microbial mats in the Lake Huron basin.</title>
        <authorList>
            <person name="Sharrar A.M."/>
            <person name="Flood B.E."/>
            <person name="Bailey J.V."/>
            <person name="Jones D.S."/>
            <person name="Biddanda B."/>
            <person name="Ruberg S.A."/>
            <person name="Marcus D.N."/>
            <person name="Dick G.J."/>
        </authorList>
    </citation>
    <scope>NUCLEOTIDE SEQUENCE [LARGE SCALE GENOMIC DNA]</scope>
    <source>
        <strain evidence="8">A7</strain>
    </source>
</reference>
<feature type="transmembrane region" description="Helical" evidence="7">
    <location>
        <begin position="234"/>
        <end position="251"/>
    </location>
</feature>
<gene>
    <name evidence="8" type="ORF">BWK72_18635</name>
</gene>
<evidence type="ECO:0000256" key="4">
    <source>
        <dbReference type="ARBA" id="ARBA00022692"/>
    </source>
</evidence>
<sequence length="461" mass="49887">MPNTMTSPTPVLPLRAKMLRAAAWLLGGNISSQALRLLSNLILTRLLVPEAFGLVAAVNTLYFALVMFSDLGVWQSVVKSDRGAQARFLGTAWAVQLARGVLLCAVVLLIAAGFQWAGTQGFFAQGTVYADPRLAPMIAVFGVCALLQGLESMKLALAQRELQVAYLSRLEVASQLMATAVTLVLAWVTHSVWSLLVGTLVASTARTALSHLYLPGAVARPCWDRDCAKEIIGFGKWIFLSSIIGFLAAHGEKLILGATLTTASFGIFSIASTLMMAIMGVYGALNAHIIFSALSESLRTSEQATAKVYGRVQQLADVFLGVMAGGIFMSGHWAVELFYDHRYQDAGWMFQWLGLSLLAVRHQVVEQLMFAKGNPQWVTASNFLRAASLLLLVPAAYAWGGERAAVAAVVASQFVSWPVALWFKSRHGLLTWASERVWLPALCLGMLAGWALDAIILTFLH</sequence>
<evidence type="ECO:0000256" key="3">
    <source>
        <dbReference type="ARBA" id="ARBA00022475"/>
    </source>
</evidence>
<feature type="transmembrane region" description="Helical" evidence="7">
    <location>
        <begin position="405"/>
        <end position="425"/>
    </location>
</feature>
<feature type="transmembrane region" description="Helical" evidence="7">
    <location>
        <begin position="170"/>
        <end position="189"/>
    </location>
</feature>
<dbReference type="PANTHER" id="PTHR30250">
    <property type="entry name" value="PST FAMILY PREDICTED COLANIC ACID TRANSPORTER"/>
    <property type="match status" value="1"/>
</dbReference>
<evidence type="ECO:0000313" key="8">
    <source>
        <dbReference type="EMBL" id="OQW86171.1"/>
    </source>
</evidence>
<feature type="transmembrane region" description="Helical" evidence="7">
    <location>
        <begin position="315"/>
        <end position="335"/>
    </location>
</feature>
<evidence type="ECO:0008006" key="10">
    <source>
        <dbReference type="Google" id="ProtNLM"/>
    </source>
</evidence>
<comment type="subcellular location">
    <subcellularLocation>
        <location evidence="1">Cell membrane</location>
        <topology evidence="1">Multi-pass membrane protein</topology>
    </subcellularLocation>
</comment>
<keyword evidence="3" id="KW-1003">Cell membrane</keyword>
<feature type="transmembrane region" description="Helical" evidence="7">
    <location>
        <begin position="263"/>
        <end position="294"/>
    </location>
</feature>
<feature type="transmembrane region" description="Helical" evidence="7">
    <location>
        <begin position="377"/>
        <end position="399"/>
    </location>
</feature>
<evidence type="ECO:0000256" key="2">
    <source>
        <dbReference type="ARBA" id="ARBA00007430"/>
    </source>
</evidence>
<keyword evidence="5 7" id="KW-1133">Transmembrane helix</keyword>
<evidence type="ECO:0000313" key="9">
    <source>
        <dbReference type="Proteomes" id="UP000192505"/>
    </source>
</evidence>
<comment type="caution">
    <text evidence="8">The sequence shown here is derived from an EMBL/GenBank/DDBJ whole genome shotgun (WGS) entry which is preliminary data.</text>
</comment>
<feature type="transmembrane region" description="Helical" evidence="7">
    <location>
        <begin position="86"/>
        <end position="114"/>
    </location>
</feature>
<dbReference type="Proteomes" id="UP000192505">
    <property type="component" value="Unassembled WGS sequence"/>
</dbReference>
<keyword evidence="4 7" id="KW-0812">Transmembrane</keyword>
<organism evidence="8 9">
    <name type="scientific">Rhodoferax ferrireducens</name>
    <dbReference type="NCBI Taxonomy" id="192843"/>
    <lineage>
        <taxon>Bacteria</taxon>
        <taxon>Pseudomonadati</taxon>
        <taxon>Pseudomonadota</taxon>
        <taxon>Betaproteobacteria</taxon>
        <taxon>Burkholderiales</taxon>
        <taxon>Comamonadaceae</taxon>
        <taxon>Rhodoferax</taxon>
    </lineage>
</organism>
<evidence type="ECO:0000256" key="6">
    <source>
        <dbReference type="ARBA" id="ARBA00023136"/>
    </source>
</evidence>
<dbReference type="EMBL" id="MTEI01000021">
    <property type="protein sequence ID" value="OQW86171.1"/>
    <property type="molecule type" value="Genomic_DNA"/>
</dbReference>
<dbReference type="AlphaFoldDB" id="A0A1W9KPU7"/>
<dbReference type="InterPro" id="IPR050833">
    <property type="entry name" value="Poly_Biosynth_Transport"/>
</dbReference>
<name>A0A1W9KPU7_9BURK</name>
<keyword evidence="6 7" id="KW-0472">Membrane</keyword>
<dbReference type="GO" id="GO:0005886">
    <property type="term" value="C:plasma membrane"/>
    <property type="evidence" value="ECO:0007669"/>
    <property type="project" value="UniProtKB-SubCell"/>
</dbReference>
<accession>A0A1W9KPU7</accession>
<feature type="transmembrane region" description="Helical" evidence="7">
    <location>
        <begin position="51"/>
        <end position="74"/>
    </location>
</feature>
<evidence type="ECO:0000256" key="1">
    <source>
        <dbReference type="ARBA" id="ARBA00004651"/>
    </source>
</evidence>